<evidence type="ECO:0000259" key="1">
    <source>
        <dbReference type="Pfam" id="PF12697"/>
    </source>
</evidence>
<dbReference type="InterPro" id="IPR000073">
    <property type="entry name" value="AB_hydrolase_1"/>
</dbReference>
<keyword evidence="3" id="KW-1185">Reference proteome</keyword>
<evidence type="ECO:0000313" key="3">
    <source>
        <dbReference type="Proteomes" id="UP000581769"/>
    </source>
</evidence>
<gene>
    <name evidence="2" type="ORF">BJY18_005815</name>
</gene>
<evidence type="ECO:0000313" key="2">
    <source>
        <dbReference type="EMBL" id="MBB4688330.1"/>
    </source>
</evidence>
<dbReference type="InterPro" id="IPR052897">
    <property type="entry name" value="Sec-Metab_Biosynth_Hydrolase"/>
</dbReference>
<dbReference type="Pfam" id="PF12697">
    <property type="entry name" value="Abhydrolase_6"/>
    <property type="match status" value="1"/>
</dbReference>
<dbReference type="Proteomes" id="UP000581769">
    <property type="component" value="Unassembled WGS sequence"/>
</dbReference>
<dbReference type="SUPFAM" id="SSF53474">
    <property type="entry name" value="alpha/beta-Hydrolases"/>
    <property type="match status" value="1"/>
</dbReference>
<proteinExistence type="predicted"/>
<feature type="domain" description="AB hydrolase-1" evidence="1">
    <location>
        <begin position="21"/>
        <end position="286"/>
    </location>
</feature>
<dbReference type="EMBL" id="JACHMG010000001">
    <property type="protein sequence ID" value="MBB4688330.1"/>
    <property type="molecule type" value="Genomic_DNA"/>
</dbReference>
<accession>A0A840J2Q0</accession>
<dbReference type="AlphaFoldDB" id="A0A840J2Q0"/>
<comment type="caution">
    <text evidence="2">The sequence shown here is derived from an EMBL/GenBank/DDBJ whole genome shotgun (WGS) entry which is preliminary data.</text>
</comment>
<dbReference type="PANTHER" id="PTHR37017">
    <property type="entry name" value="AB HYDROLASE-1 DOMAIN-CONTAINING PROTEIN-RELATED"/>
    <property type="match status" value="1"/>
</dbReference>
<dbReference type="Gene3D" id="3.40.50.1820">
    <property type="entry name" value="alpha/beta hydrolase"/>
    <property type="match status" value="1"/>
</dbReference>
<dbReference type="InterPro" id="IPR029058">
    <property type="entry name" value="AB_hydrolase_fold"/>
</dbReference>
<protein>
    <submittedName>
        <fullName evidence="2">Pimeloyl-ACP methyl ester carboxylesterase</fullName>
    </submittedName>
</protein>
<dbReference type="PANTHER" id="PTHR37017:SF11">
    <property type="entry name" value="ESTERASE_LIPASE_THIOESTERASE DOMAIN-CONTAINING PROTEIN"/>
    <property type="match status" value="1"/>
</dbReference>
<dbReference type="GO" id="GO:0003824">
    <property type="term" value="F:catalytic activity"/>
    <property type="evidence" value="ECO:0007669"/>
    <property type="project" value="UniProtKB-ARBA"/>
</dbReference>
<organism evidence="2 3">
    <name type="scientific">Amycolatopsis jiangsuensis</name>
    <dbReference type="NCBI Taxonomy" id="1181879"/>
    <lineage>
        <taxon>Bacteria</taxon>
        <taxon>Bacillati</taxon>
        <taxon>Actinomycetota</taxon>
        <taxon>Actinomycetes</taxon>
        <taxon>Pseudonocardiales</taxon>
        <taxon>Pseudonocardiaceae</taxon>
        <taxon>Amycolatopsis</taxon>
    </lineage>
</organism>
<sequence length="293" mass="31450">MTGFGALAACGRPEETSGTDFVLVHGAWHSGAAWAEVSFELAAANSRPCALDLPGAGPNARFPASYLTGGQEGFTTEPSPLRDLTLEDVADAVVEALRRLAAGRRVVLVAHSLGGLAVTRAAEKAPELVDHLVYVAALVPTLLRSAAGYLGLPEAGARYPGLYVGDPAKIGATRLNFRSTDAGYRDLLHRTFYGDVDEERYLAFTHGLVPDNPTAIARAEVEVTEDRWGSIPRSYILTTQDRVVTPALQQRMITDADHFAPAHPFQVRTIDSSHSPFASKPQELAHLIRTLSN</sequence>
<reference evidence="2 3" key="1">
    <citation type="submission" date="2020-08" db="EMBL/GenBank/DDBJ databases">
        <title>Sequencing the genomes of 1000 actinobacteria strains.</title>
        <authorList>
            <person name="Klenk H.-P."/>
        </authorList>
    </citation>
    <scope>NUCLEOTIDE SEQUENCE [LARGE SCALE GENOMIC DNA]</scope>
    <source>
        <strain evidence="2 3">DSM 45859</strain>
    </source>
</reference>
<name>A0A840J2Q0_9PSEU</name>
<dbReference type="RefSeq" id="WP_184783032.1">
    <property type="nucleotide sequence ID" value="NZ_JACHMG010000001.1"/>
</dbReference>